<organism evidence="1 2">
    <name type="scientific">Victivallis vadensis</name>
    <dbReference type="NCBI Taxonomy" id="172901"/>
    <lineage>
        <taxon>Bacteria</taxon>
        <taxon>Pseudomonadati</taxon>
        <taxon>Lentisphaerota</taxon>
        <taxon>Lentisphaeria</taxon>
        <taxon>Victivallales</taxon>
        <taxon>Victivallaceae</taxon>
        <taxon>Victivallis</taxon>
    </lineage>
</organism>
<reference evidence="1 2" key="1">
    <citation type="submission" date="2018-04" db="EMBL/GenBank/DDBJ databases">
        <title>Genomic Encyclopedia of Type Strains, Phase IV (KMG-IV): sequencing the most valuable type-strain genomes for metagenomic binning, comparative biology and taxonomic classification.</title>
        <authorList>
            <person name="Goeker M."/>
        </authorList>
    </citation>
    <scope>NUCLEOTIDE SEQUENCE [LARGE SCALE GENOMIC DNA]</scope>
    <source>
        <strain evidence="1 2">DSM 14823</strain>
    </source>
</reference>
<dbReference type="Pfam" id="PF14907">
    <property type="entry name" value="NTP_transf_5"/>
    <property type="match status" value="1"/>
</dbReference>
<sequence>MQINEKHPDELSRLLETAGEFIFRSRTEEYWAGCAAEVREELCRSAVQYRLEPFFYYYLWKVLPPERKTEFQKAGRAVSQNSLPLFHQFDSIRKLLNENSIRFVPFKGAELAREVYPDLSLRLMGDLDILIHPGDIDRAIALLRADGWTGDEFRYDHHFAPLKRKGVNVEIHFDLPGFHSEEPAQFWKECRKTGNAEEHRLSPELNLLLQVAHAAGHEWHNGMKLLLDLAFLIRRETIDWNRVELLAKRFGVLSPAPLFAVVPELFRHAPGLPEFRGEIPEAIRNDFLALLGENCVFPQSSWLILMNEPGRFSPKWWRTRLKGLRPQVLYVRYHLEKGHPWQLFLCACRDGMRKAGFAVRSLRKRQEPQMQSYLKRRTHIKHFFEGFRQ</sequence>
<accession>A0A2U1AJL1</accession>
<proteinExistence type="predicted"/>
<evidence type="ECO:0000313" key="2">
    <source>
        <dbReference type="Proteomes" id="UP000245959"/>
    </source>
</evidence>
<keyword evidence="1" id="KW-0808">Transferase</keyword>
<comment type="caution">
    <text evidence="1">The sequence shown here is derived from an EMBL/GenBank/DDBJ whole genome shotgun (WGS) entry which is preliminary data.</text>
</comment>
<dbReference type="AlphaFoldDB" id="A0A2U1AJL1"/>
<dbReference type="InterPro" id="IPR039498">
    <property type="entry name" value="NTP_transf_5"/>
</dbReference>
<evidence type="ECO:0000313" key="1">
    <source>
        <dbReference type="EMBL" id="PVY36606.1"/>
    </source>
</evidence>
<keyword evidence="2" id="KW-1185">Reference proteome</keyword>
<dbReference type="Proteomes" id="UP000245959">
    <property type="component" value="Unassembled WGS sequence"/>
</dbReference>
<protein>
    <submittedName>
        <fullName evidence="1">Putative nucleotidyltransferase-like protein</fullName>
    </submittedName>
</protein>
<dbReference type="OrthoDB" id="9773927at2"/>
<dbReference type="EMBL" id="QEKH01000034">
    <property type="protein sequence ID" value="PVY36606.1"/>
    <property type="molecule type" value="Genomic_DNA"/>
</dbReference>
<gene>
    <name evidence="1" type="ORF">C8D82_13412</name>
</gene>
<dbReference type="GO" id="GO:0016740">
    <property type="term" value="F:transferase activity"/>
    <property type="evidence" value="ECO:0007669"/>
    <property type="project" value="UniProtKB-KW"/>
</dbReference>
<dbReference type="GeneID" id="78296730"/>
<dbReference type="RefSeq" id="WP_116885457.1">
    <property type="nucleotide sequence ID" value="NZ_CABMMC010000001.1"/>
</dbReference>
<name>A0A2U1AJL1_9BACT</name>